<dbReference type="SMART" id="SM00963">
    <property type="entry name" value="SRP54_N"/>
    <property type="match status" value="1"/>
</dbReference>
<comment type="catalytic activity">
    <reaction evidence="8 9">
        <text>GTP + H2O = GDP + phosphate + H(+)</text>
        <dbReference type="Rhea" id="RHEA:19669"/>
        <dbReference type="ChEBI" id="CHEBI:15377"/>
        <dbReference type="ChEBI" id="CHEBI:15378"/>
        <dbReference type="ChEBI" id="CHEBI:37565"/>
        <dbReference type="ChEBI" id="CHEBI:43474"/>
        <dbReference type="ChEBI" id="CHEBI:58189"/>
        <dbReference type="EC" id="3.6.5.4"/>
    </reaction>
</comment>
<dbReference type="PANTHER" id="PTHR11564">
    <property type="entry name" value="SIGNAL RECOGNITION PARTICLE 54K PROTEIN SRP54"/>
    <property type="match status" value="1"/>
</dbReference>
<keyword evidence="10" id="KW-0175">Coiled coil</keyword>
<keyword evidence="3 9" id="KW-0378">Hydrolase</keyword>
<evidence type="ECO:0000256" key="3">
    <source>
        <dbReference type="ARBA" id="ARBA00022801"/>
    </source>
</evidence>
<evidence type="ECO:0000256" key="6">
    <source>
        <dbReference type="ARBA" id="ARBA00023135"/>
    </source>
</evidence>
<comment type="domain">
    <text evidence="9">Composed of three domains: the N-terminal N domain, which is responsible for interactions with the ribosome, the central G domain, which binds GTP, and the C-terminal M domain, which binds the RNA and the signal sequence of the RNC.</text>
</comment>
<sequence length="496" mass="54293">MFEALSEKLKKTLKTLRGESKLTEAHINAAMGDIRIALLEADVNYGVVRQFVERVKEKAQGQEVWQALSPAQQVVKIVFDEMVELLGGGDTSELAFTSQTPNVILMVGLQGSGKTTSTGKLARFLAQQRKRHPLLVSVDVYRPAARDQLSVIGKAIGIPVYEDPTTNDPLKLARAAHREAQLRGFDTLLVDTAGRLHIDDELMVELAQLKAELHPIETLFVADAMIGQDAVRSTTEFHERIGLTGVILSKMDGDARGGAALSIRSMTGQPIKFVGVGEKYDALEPFHPDRIAQRILGMGDVLSLIEKVQQEVDEAEALRLQQRMLENRFTLEDYRAQLRQVGKLGSLDKLLGMLPDGLLPGLNLRMTPQQTQMMQRKLKETEAIINSMTKQEREDHTLLAASTSRRRRVAKGSGTSVRQVEELLKEFSIMRRMMQQMTRGGLFGGLGGLFGGGPGGGLGGMLPAGPRGGGMGFGGGFGGGKRSKQHTPPKKKKKRK</sequence>
<keyword evidence="6 9" id="KW-0733">Signal recognition particle</keyword>
<accession>A0ABX8B214</accession>
<feature type="coiled-coil region" evidence="10">
    <location>
        <begin position="298"/>
        <end position="328"/>
    </location>
</feature>
<comment type="subcellular location">
    <subcellularLocation>
        <location evidence="9">Cytoplasm</location>
    </subcellularLocation>
    <text evidence="9">The SRP-RNC complex is targeted to the cytoplasmic membrane.</text>
</comment>
<keyword evidence="2 9" id="KW-0547">Nucleotide-binding</keyword>
<dbReference type="HAMAP" id="MF_00306">
    <property type="entry name" value="SRP54"/>
    <property type="match status" value="1"/>
</dbReference>
<evidence type="ECO:0000256" key="7">
    <source>
        <dbReference type="ARBA" id="ARBA00023274"/>
    </source>
</evidence>
<dbReference type="InterPro" id="IPR000897">
    <property type="entry name" value="SRP54_GTPase_dom"/>
</dbReference>
<name>A0ABX8B214_9BACT</name>
<evidence type="ECO:0000256" key="9">
    <source>
        <dbReference type="HAMAP-Rule" id="MF_00306"/>
    </source>
</evidence>
<dbReference type="InterPro" id="IPR004780">
    <property type="entry name" value="SRP"/>
</dbReference>
<dbReference type="InterPro" id="IPR036891">
    <property type="entry name" value="Signal_recog_part_SRP54_M_sf"/>
</dbReference>
<dbReference type="PROSITE" id="PS00300">
    <property type="entry name" value="SRP54"/>
    <property type="match status" value="1"/>
</dbReference>
<evidence type="ECO:0000256" key="1">
    <source>
        <dbReference type="ARBA" id="ARBA00005450"/>
    </source>
</evidence>
<feature type="domain" description="SRP54-type proteins GTP-binding" evidence="12">
    <location>
        <begin position="270"/>
        <end position="283"/>
    </location>
</feature>
<dbReference type="RefSeq" id="WP_211421916.1">
    <property type="nucleotide sequence ID" value="NZ_CP072642.1"/>
</dbReference>
<dbReference type="Gene3D" id="3.40.50.300">
    <property type="entry name" value="P-loop containing nucleotide triphosphate hydrolases"/>
    <property type="match status" value="1"/>
</dbReference>
<dbReference type="InterPro" id="IPR013822">
    <property type="entry name" value="Signal_recog_particl_SRP54_hlx"/>
</dbReference>
<dbReference type="Pfam" id="PF02978">
    <property type="entry name" value="SRP_SPB"/>
    <property type="match status" value="1"/>
</dbReference>
<dbReference type="InterPro" id="IPR004125">
    <property type="entry name" value="Signal_recog_particle_SRP54_M"/>
</dbReference>
<keyword evidence="14" id="KW-1185">Reference proteome</keyword>
<dbReference type="InterPro" id="IPR003593">
    <property type="entry name" value="AAA+_ATPase"/>
</dbReference>
<keyword evidence="5 9" id="KW-0342">GTP-binding</keyword>
<evidence type="ECO:0000313" key="14">
    <source>
        <dbReference type="Proteomes" id="UP000677668"/>
    </source>
</evidence>
<feature type="binding site" evidence="9">
    <location>
        <begin position="108"/>
        <end position="115"/>
    </location>
    <ligand>
        <name>GTP</name>
        <dbReference type="ChEBI" id="CHEBI:37565"/>
    </ligand>
</feature>
<feature type="region of interest" description="Disordered" evidence="11">
    <location>
        <begin position="469"/>
        <end position="496"/>
    </location>
</feature>
<dbReference type="Gene3D" id="1.10.260.30">
    <property type="entry name" value="Signal recognition particle, SRP54 subunit, M-domain"/>
    <property type="match status" value="1"/>
</dbReference>
<evidence type="ECO:0000256" key="5">
    <source>
        <dbReference type="ARBA" id="ARBA00023134"/>
    </source>
</evidence>
<dbReference type="Gene3D" id="1.20.120.140">
    <property type="entry name" value="Signal recognition particle SRP54, nucleotide-binding domain"/>
    <property type="match status" value="1"/>
</dbReference>
<comment type="similarity">
    <text evidence="1 9">Belongs to the GTP-binding SRP family. SRP54 subfamily.</text>
</comment>
<evidence type="ECO:0000256" key="8">
    <source>
        <dbReference type="ARBA" id="ARBA00048027"/>
    </source>
</evidence>
<dbReference type="SMART" id="SM00962">
    <property type="entry name" value="SRP54"/>
    <property type="match status" value="1"/>
</dbReference>
<dbReference type="NCBIfam" id="TIGR00959">
    <property type="entry name" value="ffh"/>
    <property type="match status" value="1"/>
</dbReference>
<dbReference type="InterPro" id="IPR022941">
    <property type="entry name" value="SRP54"/>
</dbReference>
<dbReference type="CDD" id="cd18539">
    <property type="entry name" value="SRP_G"/>
    <property type="match status" value="1"/>
</dbReference>
<dbReference type="SMART" id="SM00382">
    <property type="entry name" value="AAA"/>
    <property type="match status" value="1"/>
</dbReference>
<evidence type="ECO:0000256" key="11">
    <source>
        <dbReference type="SAM" id="MobiDB-lite"/>
    </source>
</evidence>
<dbReference type="PANTHER" id="PTHR11564:SF5">
    <property type="entry name" value="SIGNAL RECOGNITION PARTICLE SUBUNIT SRP54"/>
    <property type="match status" value="1"/>
</dbReference>
<evidence type="ECO:0000256" key="4">
    <source>
        <dbReference type="ARBA" id="ARBA00022884"/>
    </source>
</evidence>
<dbReference type="Pfam" id="PF02881">
    <property type="entry name" value="SRP54_N"/>
    <property type="match status" value="1"/>
</dbReference>
<dbReference type="Proteomes" id="UP000677668">
    <property type="component" value="Chromosome 1"/>
</dbReference>
<keyword evidence="4 9" id="KW-0694">RNA-binding</keyword>
<evidence type="ECO:0000313" key="13">
    <source>
        <dbReference type="EMBL" id="QUV93546.1"/>
    </source>
</evidence>
<dbReference type="InterPro" id="IPR027417">
    <property type="entry name" value="P-loop_NTPase"/>
</dbReference>
<dbReference type="SUPFAM" id="SSF52540">
    <property type="entry name" value="P-loop containing nucleoside triphosphate hydrolases"/>
    <property type="match status" value="1"/>
</dbReference>
<gene>
    <name evidence="9 13" type="primary">ffh</name>
    <name evidence="13" type="ORF">J8C05_09225</name>
</gene>
<feature type="binding site" evidence="9">
    <location>
        <begin position="191"/>
        <end position="195"/>
    </location>
    <ligand>
        <name>GTP</name>
        <dbReference type="ChEBI" id="CHEBI:37565"/>
    </ligand>
</feature>
<organism evidence="13 14">
    <name type="scientific">Chloracidobacterium sp. N</name>
    <dbReference type="NCBI Taxonomy" id="2821540"/>
    <lineage>
        <taxon>Bacteria</taxon>
        <taxon>Pseudomonadati</taxon>
        <taxon>Acidobacteriota</taxon>
        <taxon>Terriglobia</taxon>
        <taxon>Terriglobales</taxon>
        <taxon>Acidobacteriaceae</taxon>
        <taxon>Chloracidobacterium</taxon>
        <taxon>Chloracidobacterium aggregatum</taxon>
    </lineage>
</organism>
<comment type="function">
    <text evidence="9">Involved in targeting and insertion of nascent membrane proteins into the cytoplasmic membrane. Binds to the hydrophobic signal sequence of the ribosome-nascent chain (RNC) as it emerges from the ribosomes. The SRP-RNC complex is then targeted to the cytoplasmic membrane where it interacts with the SRP receptor FtsY.</text>
</comment>
<reference evidence="13 14" key="1">
    <citation type="submission" date="2021-03" db="EMBL/GenBank/DDBJ databases">
        <title>Genomic and phenotypic characterization of Chloracidobacterium isolates provides evidence for multiple species.</title>
        <authorList>
            <person name="Saini M.K."/>
            <person name="Costas A.M.G."/>
            <person name="Tank M."/>
            <person name="Bryant D.A."/>
        </authorList>
    </citation>
    <scope>NUCLEOTIDE SEQUENCE [LARGE SCALE GENOMIC DNA]</scope>
    <source>
        <strain evidence="13 14">N</strain>
    </source>
</reference>
<dbReference type="EMBL" id="CP072642">
    <property type="protein sequence ID" value="QUV93546.1"/>
    <property type="molecule type" value="Genomic_DNA"/>
</dbReference>
<evidence type="ECO:0000259" key="12">
    <source>
        <dbReference type="PROSITE" id="PS00300"/>
    </source>
</evidence>
<dbReference type="SUPFAM" id="SSF47446">
    <property type="entry name" value="Signal peptide-binding domain"/>
    <property type="match status" value="1"/>
</dbReference>
<protein>
    <recommendedName>
        <fullName evidence="9">Signal recognition particle protein</fullName>
        <ecNumber evidence="9">3.6.5.4</ecNumber>
    </recommendedName>
    <alternativeName>
        <fullName evidence="9">Fifty-four homolog</fullName>
    </alternativeName>
</protein>
<feature type="compositionally biased region" description="Gly residues" evidence="11">
    <location>
        <begin position="469"/>
        <end position="480"/>
    </location>
</feature>
<dbReference type="EC" id="3.6.5.4" evidence="9"/>
<dbReference type="InterPro" id="IPR042101">
    <property type="entry name" value="SRP54_N_sf"/>
</dbReference>
<proteinExistence type="inferred from homology"/>
<keyword evidence="9" id="KW-0963">Cytoplasm</keyword>
<feature type="binding site" evidence="9">
    <location>
        <begin position="249"/>
        <end position="252"/>
    </location>
    <ligand>
        <name>GTP</name>
        <dbReference type="ChEBI" id="CHEBI:37565"/>
    </ligand>
</feature>
<evidence type="ECO:0000256" key="2">
    <source>
        <dbReference type="ARBA" id="ARBA00022741"/>
    </source>
</evidence>
<dbReference type="Pfam" id="PF00448">
    <property type="entry name" value="SRP54"/>
    <property type="match status" value="1"/>
</dbReference>
<feature type="compositionally biased region" description="Basic residues" evidence="11">
    <location>
        <begin position="481"/>
        <end position="496"/>
    </location>
</feature>
<keyword evidence="7 9" id="KW-0687">Ribonucleoprotein</keyword>
<evidence type="ECO:0000256" key="10">
    <source>
        <dbReference type="SAM" id="Coils"/>
    </source>
</evidence>
<comment type="subunit">
    <text evidence="9">Part of the signal recognition particle protein translocation system, which is composed of SRP and FtsY.</text>
</comment>